<dbReference type="EMBL" id="JBBMFS010000001">
    <property type="protein sequence ID" value="MEQ2553660.1"/>
    <property type="molecule type" value="Genomic_DNA"/>
</dbReference>
<protein>
    <submittedName>
        <fullName evidence="1">Uncharacterized protein</fullName>
    </submittedName>
</protein>
<gene>
    <name evidence="1" type="ORF">WMO37_01340</name>
</gene>
<keyword evidence="2" id="KW-1185">Reference proteome</keyword>
<dbReference type="Proteomes" id="UP001546774">
    <property type="component" value="Unassembled WGS sequence"/>
</dbReference>
<name>A0ABV1H2F5_9FIRM</name>
<organism evidence="1 2">
    <name type="scientific">Lachnospira intestinalis</name>
    <dbReference type="NCBI Taxonomy" id="3133158"/>
    <lineage>
        <taxon>Bacteria</taxon>
        <taxon>Bacillati</taxon>
        <taxon>Bacillota</taxon>
        <taxon>Clostridia</taxon>
        <taxon>Lachnospirales</taxon>
        <taxon>Lachnospiraceae</taxon>
        <taxon>Lachnospira</taxon>
    </lineage>
</organism>
<evidence type="ECO:0000313" key="2">
    <source>
        <dbReference type="Proteomes" id="UP001546774"/>
    </source>
</evidence>
<reference evidence="1" key="1">
    <citation type="submission" date="2024-03" db="EMBL/GenBank/DDBJ databases">
        <title>Human intestinal bacterial collection.</title>
        <authorList>
            <person name="Pauvert C."/>
            <person name="Hitch T.C.A."/>
            <person name="Clavel T."/>
        </authorList>
    </citation>
    <scope>NUCLEOTIDE SEQUENCE [LARGE SCALE GENOMIC DNA]</scope>
    <source>
        <strain evidence="1">CLA-AA-H89B</strain>
    </source>
</reference>
<evidence type="ECO:0000313" key="1">
    <source>
        <dbReference type="EMBL" id="MEQ2553660.1"/>
    </source>
</evidence>
<accession>A0ABV1H2F5</accession>
<sequence>MITLKQYVLGELETTYVGKAYAEYQRCNSQKASELENEVKKLISEYNLTATVAKGFLEYMRLVIDGCSCIPKEK</sequence>
<comment type="caution">
    <text evidence="1">The sequence shown here is derived from an EMBL/GenBank/DDBJ whole genome shotgun (WGS) entry which is preliminary data.</text>
</comment>
<proteinExistence type="predicted"/>